<feature type="region of interest" description="Disordered" evidence="1">
    <location>
        <begin position="295"/>
        <end position="387"/>
    </location>
</feature>
<protein>
    <submittedName>
        <fullName evidence="2">Kinase suppressor of Ras 2</fullName>
    </submittedName>
</protein>
<feature type="non-terminal residue" evidence="2">
    <location>
        <position position="479"/>
    </location>
</feature>
<dbReference type="InterPro" id="IPR013761">
    <property type="entry name" value="SAM/pointed_sf"/>
</dbReference>
<keyword evidence="2" id="KW-0808">Transferase</keyword>
<evidence type="ECO:0000256" key="1">
    <source>
        <dbReference type="SAM" id="MobiDB-lite"/>
    </source>
</evidence>
<keyword evidence="2" id="KW-0418">Kinase</keyword>
<feature type="region of interest" description="Disordered" evidence="1">
    <location>
        <begin position="1"/>
        <end position="39"/>
    </location>
</feature>
<dbReference type="Proteomes" id="UP000700334">
    <property type="component" value="Unassembled WGS sequence"/>
</dbReference>
<dbReference type="Gene3D" id="1.10.150.50">
    <property type="entry name" value="Transcription Factor, Ets-1"/>
    <property type="match status" value="1"/>
</dbReference>
<feature type="compositionally biased region" description="Polar residues" evidence="1">
    <location>
        <begin position="332"/>
        <end position="354"/>
    </location>
</feature>
<evidence type="ECO:0000313" key="3">
    <source>
        <dbReference type="Proteomes" id="UP000700334"/>
    </source>
</evidence>
<feature type="compositionally biased region" description="Basic and acidic residues" evidence="1">
    <location>
        <begin position="24"/>
        <end position="34"/>
    </location>
</feature>
<name>A0A8J5ZMU1_GALPY</name>
<feature type="region of interest" description="Disordered" evidence="1">
    <location>
        <begin position="244"/>
        <end position="268"/>
    </location>
</feature>
<dbReference type="GO" id="GO:0016301">
    <property type="term" value="F:kinase activity"/>
    <property type="evidence" value="ECO:0007669"/>
    <property type="project" value="UniProtKB-KW"/>
</dbReference>
<comment type="caution">
    <text evidence="2">The sequence shown here is derived from an EMBL/GenBank/DDBJ whole genome shotgun (WGS) entry which is preliminary data.</text>
</comment>
<sequence length="479" mass="52638">LCKPRGSNHHVHFKDPGKTTQTTRGEHIPKDTVSKSHGVSAGYDSAEALQRWSWEVYLGKCLSGARCRNEASLQQLWLVDEQSGHWTQSMCPLLSTSQCSKLVKYFSRQLSCKKKVALQERNAELEGFPQLRHWFRIVDVRKEVLEVTAPCPHPCAPLLPGPPPVPPAGRTAVAVVVHVNECACGHHMPSASKYQLIIIAAADENFASNRLSSGKRRPDPAGLYPPRGVDQILMVLRSVGSRYPPRPGGSLPQTGGAVPQKQHVGAGLRPKGFTHRVQTLAVAWMGSPSARIVGSRKGRLREVSGRHWQEAPVRWTPSQMDPQSDGLPARWTPSQMDSQSDGSPARWTPSQMDPQSDGLPASLKRNSSSVSGEERSRVPDSYEEITPGQLSLEDLLEMTDEQVCETVEKYGANREECARLNASLTCLRNVHMSGERRMFLPMPALAASGGGETAEERGAWDLEARRGQGCFGELLSRDN</sequence>
<dbReference type="OrthoDB" id="774951at2759"/>
<reference evidence="2" key="1">
    <citation type="journal article" date="2021" name="Evol. Appl.">
        <title>The genome of the Pyrenean desman and the effects of bottlenecks and inbreeding on the genomic landscape of an endangered species.</title>
        <authorList>
            <person name="Escoda L."/>
            <person name="Castresana J."/>
        </authorList>
    </citation>
    <scope>NUCLEOTIDE SEQUENCE</scope>
    <source>
        <strain evidence="2">IBE-C5619</strain>
    </source>
</reference>
<dbReference type="FunFam" id="1.10.150.50:FF:000031">
    <property type="entry name" value="Kinase suppressor of Ras 2"/>
    <property type="match status" value="1"/>
</dbReference>
<keyword evidence="3" id="KW-1185">Reference proteome</keyword>
<organism evidence="2 3">
    <name type="scientific">Galemys pyrenaicus</name>
    <name type="common">Iberian desman</name>
    <name type="synonym">Pyrenean desman</name>
    <dbReference type="NCBI Taxonomy" id="202257"/>
    <lineage>
        <taxon>Eukaryota</taxon>
        <taxon>Metazoa</taxon>
        <taxon>Chordata</taxon>
        <taxon>Craniata</taxon>
        <taxon>Vertebrata</taxon>
        <taxon>Euteleostomi</taxon>
        <taxon>Mammalia</taxon>
        <taxon>Eutheria</taxon>
        <taxon>Laurasiatheria</taxon>
        <taxon>Eulipotyphla</taxon>
        <taxon>Talpidae</taxon>
        <taxon>Galemys</taxon>
    </lineage>
</organism>
<dbReference type="EMBL" id="JAGFMF010012286">
    <property type="protein sequence ID" value="KAG8504688.1"/>
    <property type="molecule type" value="Genomic_DNA"/>
</dbReference>
<accession>A0A8J5ZMU1</accession>
<evidence type="ECO:0000313" key="2">
    <source>
        <dbReference type="EMBL" id="KAG8504688.1"/>
    </source>
</evidence>
<gene>
    <name evidence="2" type="ORF">J0S82_013775</name>
</gene>
<feature type="compositionally biased region" description="Basic residues" evidence="1">
    <location>
        <begin position="1"/>
        <end position="12"/>
    </location>
</feature>
<feature type="compositionally biased region" description="Basic and acidic residues" evidence="1">
    <location>
        <begin position="300"/>
        <end position="309"/>
    </location>
</feature>
<proteinExistence type="predicted"/>
<dbReference type="AlphaFoldDB" id="A0A8J5ZMU1"/>